<accession>A0A504JH37</accession>
<feature type="transmembrane region" description="Helical" evidence="5">
    <location>
        <begin position="94"/>
        <end position="109"/>
    </location>
</feature>
<evidence type="ECO:0000256" key="3">
    <source>
        <dbReference type="ARBA" id="ARBA00022989"/>
    </source>
</evidence>
<comment type="caution">
    <text evidence="6">The sequence shown here is derived from an EMBL/GenBank/DDBJ whole genome shotgun (WGS) entry which is preliminary data.</text>
</comment>
<protein>
    <submittedName>
        <fullName evidence="6">DoxX family protein</fullName>
    </submittedName>
</protein>
<dbReference type="EMBL" id="VFWZ01000002">
    <property type="protein sequence ID" value="TPN87725.1"/>
    <property type="molecule type" value="Genomic_DNA"/>
</dbReference>
<dbReference type="InterPro" id="IPR032808">
    <property type="entry name" value="DoxX"/>
</dbReference>
<keyword evidence="4 5" id="KW-0472">Membrane</keyword>
<name>A0A504JH37_9FLAO</name>
<dbReference type="OrthoDB" id="7960583at2"/>
<dbReference type="AlphaFoldDB" id="A0A504JH37"/>
<dbReference type="RefSeq" id="WP_140592365.1">
    <property type="nucleotide sequence ID" value="NZ_VFWZ01000002.1"/>
</dbReference>
<dbReference type="Proteomes" id="UP000315540">
    <property type="component" value="Unassembled WGS sequence"/>
</dbReference>
<comment type="subcellular location">
    <subcellularLocation>
        <location evidence="1">Membrane</location>
        <topology evidence="1">Multi-pass membrane protein</topology>
    </subcellularLocation>
</comment>
<feature type="transmembrane region" description="Helical" evidence="5">
    <location>
        <begin position="37"/>
        <end position="59"/>
    </location>
</feature>
<reference evidence="6 7" key="1">
    <citation type="submission" date="2019-06" db="EMBL/GenBank/DDBJ databases">
        <authorList>
            <person name="Meng X."/>
        </authorList>
    </citation>
    <scope>NUCLEOTIDE SEQUENCE [LARGE SCALE GENOMIC DNA]</scope>
    <source>
        <strain evidence="6 7">M625</strain>
    </source>
</reference>
<evidence type="ECO:0000256" key="4">
    <source>
        <dbReference type="ARBA" id="ARBA00023136"/>
    </source>
</evidence>
<sequence length="114" mass="12952">MKIVYWISTVALCCIMLYSAQMYVFKTEMIKGFFESFNYPTYIVVPLAIAKMLGVIAILTNKVKWMKEWAYAGFFFDLVLASLAHYYAGHPVGLSVYAIILLAVSYTVGKKVRP</sequence>
<evidence type="ECO:0000256" key="2">
    <source>
        <dbReference type="ARBA" id="ARBA00022692"/>
    </source>
</evidence>
<evidence type="ECO:0000256" key="1">
    <source>
        <dbReference type="ARBA" id="ARBA00004141"/>
    </source>
</evidence>
<evidence type="ECO:0000313" key="6">
    <source>
        <dbReference type="EMBL" id="TPN87725.1"/>
    </source>
</evidence>
<gene>
    <name evidence="6" type="ORF">FHK87_09110</name>
</gene>
<keyword evidence="7" id="KW-1185">Reference proteome</keyword>
<feature type="transmembrane region" description="Helical" evidence="5">
    <location>
        <begin position="71"/>
        <end position="88"/>
    </location>
</feature>
<dbReference type="GO" id="GO:0016020">
    <property type="term" value="C:membrane"/>
    <property type="evidence" value="ECO:0007669"/>
    <property type="project" value="UniProtKB-SubCell"/>
</dbReference>
<evidence type="ECO:0000313" key="7">
    <source>
        <dbReference type="Proteomes" id="UP000315540"/>
    </source>
</evidence>
<dbReference type="Pfam" id="PF13564">
    <property type="entry name" value="DoxX_2"/>
    <property type="match status" value="1"/>
</dbReference>
<keyword evidence="3 5" id="KW-1133">Transmembrane helix</keyword>
<organism evidence="6 7">
    <name type="scientific">Aquimarina algicola</name>
    <dbReference type="NCBI Taxonomy" id="2589995"/>
    <lineage>
        <taxon>Bacteria</taxon>
        <taxon>Pseudomonadati</taxon>
        <taxon>Bacteroidota</taxon>
        <taxon>Flavobacteriia</taxon>
        <taxon>Flavobacteriales</taxon>
        <taxon>Flavobacteriaceae</taxon>
        <taxon>Aquimarina</taxon>
    </lineage>
</organism>
<keyword evidence="2 5" id="KW-0812">Transmembrane</keyword>
<feature type="transmembrane region" description="Helical" evidence="5">
    <location>
        <begin position="5"/>
        <end position="25"/>
    </location>
</feature>
<proteinExistence type="predicted"/>
<evidence type="ECO:0000256" key="5">
    <source>
        <dbReference type="SAM" id="Phobius"/>
    </source>
</evidence>